<dbReference type="InterPro" id="IPR013022">
    <property type="entry name" value="Xyl_isomerase-like_TIM-brl"/>
</dbReference>
<name>S0PBI8_9ENTE</name>
<gene>
    <name evidence="2" type="ORF">I573_00816</name>
</gene>
<feature type="domain" description="Xylose isomerase-like TIM barrel" evidence="1">
    <location>
        <begin position="121"/>
        <end position="246"/>
    </location>
</feature>
<sequence>MSTAQRPIFLNLLVFDSDFQSGSSQVDLVQKAIDLGFTHIEIRREYFRNVDTELQQIRELVNKFDLTLFYSVPDQLYIEGKLNPKLTTYLDESLFLGVTQIKWTIGDFDTELQQNELKVLLKKGVKITVENDQTQESGRIAAVESFMKQINTTSLPIGYVLDLGNFRFVGENEMDALDKLAPYVTYLHLKDVTYQNEQPLAIDLDSGVIDWQSVLHLLPSIPVAIEYPTSSTNAILQAKEKIQEALSYGQTN</sequence>
<comment type="caution">
    <text evidence="2">The sequence shown here is derived from an EMBL/GenBank/DDBJ whole genome shotgun (WGS) entry which is preliminary data.</text>
</comment>
<reference evidence="2 3" key="1">
    <citation type="submission" date="2013-03" db="EMBL/GenBank/DDBJ databases">
        <title>The Genome Sequence of Enterococcus sulfureus ATCC_49903 (PacBio/Illumina hybrid assembly).</title>
        <authorList>
            <consortium name="The Broad Institute Genomics Platform"/>
            <consortium name="The Broad Institute Genome Sequencing Center for Infectious Disease"/>
            <person name="Earl A."/>
            <person name="Russ C."/>
            <person name="Gilmore M."/>
            <person name="Surin D."/>
            <person name="Walker B."/>
            <person name="Young S."/>
            <person name="Zeng Q."/>
            <person name="Gargeya S."/>
            <person name="Fitzgerald M."/>
            <person name="Haas B."/>
            <person name="Abouelleil A."/>
            <person name="Allen A.W."/>
            <person name="Alvarado L."/>
            <person name="Arachchi H.M."/>
            <person name="Berlin A.M."/>
            <person name="Chapman S.B."/>
            <person name="Gainer-Dewar J."/>
            <person name="Goldberg J."/>
            <person name="Griggs A."/>
            <person name="Gujja S."/>
            <person name="Hansen M."/>
            <person name="Howarth C."/>
            <person name="Imamovic A."/>
            <person name="Ireland A."/>
            <person name="Larimer J."/>
            <person name="McCowan C."/>
            <person name="Murphy C."/>
            <person name="Pearson M."/>
            <person name="Poon T.W."/>
            <person name="Priest M."/>
            <person name="Roberts A."/>
            <person name="Saif S."/>
            <person name="Shea T."/>
            <person name="Sisk P."/>
            <person name="Sykes S."/>
            <person name="Wortman J."/>
            <person name="Nusbaum C."/>
            <person name="Birren B."/>
        </authorList>
    </citation>
    <scope>NUCLEOTIDE SEQUENCE [LARGE SCALE GENOMIC DNA]</scope>
    <source>
        <strain evidence="2 3">ATCC 49903</strain>
    </source>
</reference>
<evidence type="ECO:0000259" key="1">
    <source>
        <dbReference type="Pfam" id="PF01261"/>
    </source>
</evidence>
<dbReference type="RefSeq" id="WP_016186211.1">
    <property type="nucleotide sequence ID" value="NZ_ASWO01000003.1"/>
</dbReference>
<proteinExistence type="predicted"/>
<evidence type="ECO:0000313" key="3">
    <source>
        <dbReference type="Proteomes" id="UP000015961"/>
    </source>
</evidence>
<dbReference type="Proteomes" id="UP000015961">
    <property type="component" value="Unassembled WGS sequence"/>
</dbReference>
<dbReference type="eggNOG" id="COG1082">
    <property type="taxonomic scope" value="Bacteria"/>
</dbReference>
<dbReference type="Pfam" id="PF01261">
    <property type="entry name" value="AP_endonuc_2"/>
    <property type="match status" value="1"/>
</dbReference>
<dbReference type="EMBL" id="ASWO01000003">
    <property type="protein sequence ID" value="EOT86063.1"/>
    <property type="molecule type" value="Genomic_DNA"/>
</dbReference>
<dbReference type="Gene3D" id="3.20.20.150">
    <property type="entry name" value="Divalent-metal-dependent TIM barrel enzymes"/>
    <property type="match status" value="1"/>
</dbReference>
<dbReference type="AlphaFoldDB" id="S0PBI8"/>
<protein>
    <recommendedName>
        <fullName evidence="1">Xylose isomerase-like TIM barrel domain-containing protein</fullName>
    </recommendedName>
</protein>
<keyword evidence="3" id="KW-1185">Reference proteome</keyword>
<dbReference type="SUPFAM" id="SSF51658">
    <property type="entry name" value="Xylose isomerase-like"/>
    <property type="match status" value="1"/>
</dbReference>
<dbReference type="STRING" id="1140003.OMY_01774"/>
<organism evidence="2 3">
    <name type="scientific">Enterococcus sulfureus ATCC 49903</name>
    <dbReference type="NCBI Taxonomy" id="1140003"/>
    <lineage>
        <taxon>Bacteria</taxon>
        <taxon>Bacillati</taxon>
        <taxon>Bacillota</taxon>
        <taxon>Bacilli</taxon>
        <taxon>Lactobacillales</taxon>
        <taxon>Enterococcaceae</taxon>
        <taxon>Enterococcus</taxon>
    </lineage>
</organism>
<dbReference type="OrthoDB" id="2237247at2"/>
<dbReference type="PATRIC" id="fig|1140003.3.peg.1712"/>
<evidence type="ECO:0000313" key="2">
    <source>
        <dbReference type="EMBL" id="EOT86063.1"/>
    </source>
</evidence>
<dbReference type="InterPro" id="IPR036237">
    <property type="entry name" value="Xyl_isomerase-like_sf"/>
</dbReference>
<accession>S0PBI8</accession>